<dbReference type="EMBL" id="QRWH01000005">
    <property type="protein sequence ID" value="RGT09436.1"/>
    <property type="molecule type" value="Genomic_DNA"/>
</dbReference>
<dbReference type="RefSeq" id="WP_118145145.1">
    <property type="nucleotide sequence ID" value="NZ_QRWH01000005.1"/>
</dbReference>
<feature type="signal peptide" evidence="3">
    <location>
        <begin position="1"/>
        <end position="30"/>
    </location>
</feature>
<evidence type="ECO:0000313" key="6">
    <source>
        <dbReference type="Proteomes" id="UP000283630"/>
    </source>
</evidence>
<dbReference type="PANTHER" id="PTHR33308:SF9">
    <property type="entry name" value="PEPTIDOGLYCAN HYDROLASE FLGJ"/>
    <property type="match status" value="1"/>
</dbReference>
<keyword evidence="3" id="KW-0732">Signal</keyword>
<comment type="caution">
    <text evidence="5">The sequence shown here is derived from an EMBL/GenBank/DDBJ whole genome shotgun (WGS) entry which is preliminary data.</text>
</comment>
<dbReference type="GO" id="GO:0004040">
    <property type="term" value="F:amidase activity"/>
    <property type="evidence" value="ECO:0007669"/>
    <property type="project" value="InterPro"/>
</dbReference>
<evidence type="ECO:0000256" key="3">
    <source>
        <dbReference type="SAM" id="SignalP"/>
    </source>
</evidence>
<dbReference type="Pfam" id="PF01832">
    <property type="entry name" value="Glucosaminidase"/>
    <property type="match status" value="1"/>
</dbReference>
<dbReference type="Proteomes" id="UP000283630">
    <property type="component" value="Unassembled WGS sequence"/>
</dbReference>
<dbReference type="Gene3D" id="1.10.530.10">
    <property type="match status" value="1"/>
</dbReference>
<reference evidence="5 6" key="1">
    <citation type="submission" date="2018-08" db="EMBL/GenBank/DDBJ databases">
        <title>A genome reference for cultivated species of the human gut microbiota.</title>
        <authorList>
            <person name="Zou Y."/>
            <person name="Xue W."/>
            <person name="Luo G."/>
        </authorList>
    </citation>
    <scope>NUCLEOTIDE SEQUENCE [LARGE SCALE GENOMIC DNA]</scope>
    <source>
        <strain evidence="5 6">AF19-4AC</strain>
    </source>
</reference>
<dbReference type="InterPro" id="IPR006637">
    <property type="entry name" value="ChW"/>
</dbReference>
<evidence type="ECO:0000256" key="1">
    <source>
        <dbReference type="ARBA" id="ARBA00022801"/>
    </source>
</evidence>
<dbReference type="PANTHER" id="PTHR33308">
    <property type="entry name" value="PEPTIDOGLYCAN HYDROLASE FLGJ"/>
    <property type="match status" value="1"/>
</dbReference>
<dbReference type="InterPro" id="IPR051056">
    <property type="entry name" value="Glycosyl_Hydrolase_73"/>
</dbReference>
<dbReference type="SMART" id="SM00047">
    <property type="entry name" value="LYZ2"/>
    <property type="match status" value="1"/>
</dbReference>
<sequence>MIKNKKVKKFISICLCMILLFGMGVQQTFAEGENSEVEKSEEIIQDEQDVADKNITIDNEQPDNQEENTEVSDTETSQEDSEQQEVLEIRKDEIITSMDEDGNITEIESENGTLEDEGISLLDGESSAKIVNFNTKGSAVTEYQEYGTGYDGYTNGMYGADAAYLGDENGKVKFMLSGVIGLVNPGEVQVVDINQASSLSYYTVSNGRLIHKITTNITKASYASSLDNGPAPNYLQESGTYYSYDGHYFYTRENFSKMIDDYNGGTRTNAINADNPYYNYFQYLPLRSKTAYTTDQLNNVLNSKIAGRTSAMTNMAGTFLNYQNQYGVNALIAIGVAANESAWGTSNIARNKNNLFGLNAVDTSPGQSANTYSSVDSCVKTFMETYMSKRYLNPNAGVYAGGYLGNKASGMNVKYASDPYWAEKNANIVWMIDKTYSNSEYANYTLAVKDTIGTEHTNLNVRKEASTSSTRIHTTKKYSNQSFIVLGNQNGFYKVQSDGALNSERSAISDSGNYNYDNMYVYVSDSYVKIVLEGKNGNGGNSEEISVPDSVKDVLAYQVSVKNQGWLDSAGNGLTTGEKNLPIEAMKVTVQNLEGVGVEYRAHVSNVGWQDTVNNGEQAGIAGQGNTIEAIQMKLNGENASKYNIYYRTYVEEYGWLDWAKNGELSGTQAYGYAVRGVQIALLPKGTDIKGDSLTPFKINKINLQYNAYVQNVGWQNSVGNGEISGTVGKDLRVEALKVKTEQFDIGVRYRVYEEDKGWQEYSQDGEISGAVGEDRRIEAVQIELTGNSKDNYDVYYRVHVQDKGWLGWAKNGMIAGTINYDLKVEAYQVLLVPKGTPEISNGADASIQKPTSVQYSAHVQNIGWQDYVADGEMAGTTARNLRLEALKLKLKGQEYSGTIRYSVRVAGLGWQNYVDSNNIAGTVGKDKQLEAIKVELTDDMQEHYDIYYRVHLSDFGWLGWAKNGAPAGNEGYNKKIEAVQVQLVNKDENAPGTEENPFMQREIETSVVYCAHVQDIGWQSEVKDGETAGTVGKSKRLEAFKISLEDQNVDGSIQYRAHVQDIGWQSYVNADEIAGTVGRKKAVEAIRIKLTGELAEKYDIYYRVHSANFGWLGWAKNGESAGSQGYSRQAEALEIRLVEKGKMAPGNTKNCFYKR</sequence>
<keyword evidence="1" id="KW-0378">Hydrolase</keyword>
<accession>A0A412MF52</accession>
<dbReference type="Pfam" id="PF07538">
    <property type="entry name" value="ChW"/>
    <property type="match status" value="11"/>
</dbReference>
<dbReference type="SMART" id="SM00728">
    <property type="entry name" value="ChW"/>
    <property type="match status" value="12"/>
</dbReference>
<protein>
    <recommendedName>
        <fullName evidence="4">Mannosyl-glycoprotein endo-beta-N-acetylglucosamidase-like domain-containing protein</fullName>
    </recommendedName>
</protein>
<evidence type="ECO:0000259" key="4">
    <source>
        <dbReference type="SMART" id="SM00047"/>
    </source>
</evidence>
<feature type="domain" description="Mannosyl-glycoprotein endo-beta-N-acetylglucosamidase-like" evidence="4">
    <location>
        <begin position="304"/>
        <end position="437"/>
    </location>
</feature>
<gene>
    <name evidence="5" type="ORF">DWX53_07030</name>
</gene>
<proteinExistence type="predicted"/>
<evidence type="ECO:0000313" key="5">
    <source>
        <dbReference type="EMBL" id="RGT09436.1"/>
    </source>
</evidence>
<evidence type="ECO:0000256" key="2">
    <source>
        <dbReference type="SAM" id="MobiDB-lite"/>
    </source>
</evidence>
<feature type="chain" id="PRO_5019210008" description="Mannosyl-glycoprotein endo-beta-N-acetylglucosamidase-like domain-containing protein" evidence="3">
    <location>
        <begin position="31"/>
        <end position="1156"/>
    </location>
</feature>
<feature type="region of interest" description="Disordered" evidence="2">
    <location>
        <begin position="48"/>
        <end position="84"/>
    </location>
</feature>
<feature type="compositionally biased region" description="Acidic residues" evidence="2">
    <location>
        <begin position="60"/>
        <end position="84"/>
    </location>
</feature>
<dbReference type="Gene3D" id="2.30.30.40">
    <property type="entry name" value="SH3 Domains"/>
    <property type="match status" value="1"/>
</dbReference>
<name>A0A412MF52_9FIRM</name>
<organism evidence="5 6">
    <name type="scientific">Dorea formicigenerans</name>
    <dbReference type="NCBI Taxonomy" id="39486"/>
    <lineage>
        <taxon>Bacteria</taxon>
        <taxon>Bacillati</taxon>
        <taxon>Bacillota</taxon>
        <taxon>Clostridia</taxon>
        <taxon>Lachnospirales</taxon>
        <taxon>Lachnospiraceae</taxon>
        <taxon>Dorea</taxon>
    </lineage>
</organism>
<dbReference type="InterPro" id="IPR002901">
    <property type="entry name" value="MGlyc_endo_b_GlcNAc-like_dom"/>
</dbReference>
<dbReference type="AlphaFoldDB" id="A0A412MF52"/>